<dbReference type="PANTHER" id="PTHR33481:SF1">
    <property type="entry name" value="ENDONUCLEASE_EXONUCLEASE_PHOSPHATASE DOMAIN-CONTAINING PROTEIN-RELATED"/>
    <property type="match status" value="1"/>
</dbReference>
<dbReference type="InterPro" id="IPR000477">
    <property type="entry name" value="RT_dom"/>
</dbReference>
<organism evidence="2 3">
    <name type="scientific">Cladosporium halotolerans</name>
    <dbReference type="NCBI Taxonomy" id="1052096"/>
    <lineage>
        <taxon>Eukaryota</taxon>
        <taxon>Fungi</taxon>
        <taxon>Dikarya</taxon>
        <taxon>Ascomycota</taxon>
        <taxon>Pezizomycotina</taxon>
        <taxon>Dothideomycetes</taxon>
        <taxon>Dothideomycetidae</taxon>
        <taxon>Cladosporiales</taxon>
        <taxon>Cladosporiaceae</taxon>
        <taxon>Cladosporium</taxon>
    </lineage>
</organism>
<dbReference type="CDD" id="cd01650">
    <property type="entry name" value="RT_nLTR_like"/>
    <property type="match status" value="1"/>
</dbReference>
<dbReference type="Proteomes" id="UP000803884">
    <property type="component" value="Unassembled WGS sequence"/>
</dbReference>
<accession>A0AB34KEA1</accession>
<evidence type="ECO:0000313" key="3">
    <source>
        <dbReference type="Proteomes" id="UP000803884"/>
    </source>
</evidence>
<name>A0AB34KEA1_9PEZI</name>
<proteinExistence type="predicted"/>
<dbReference type="Pfam" id="PF00078">
    <property type="entry name" value="RVT_1"/>
    <property type="match status" value="1"/>
</dbReference>
<dbReference type="RefSeq" id="XP_069224948.1">
    <property type="nucleotide sequence ID" value="XM_069378033.1"/>
</dbReference>
<comment type="caution">
    <text evidence="2">The sequence shown here is derived from an EMBL/GenBank/DDBJ whole genome shotgun (WGS) entry which is preliminary data.</text>
</comment>
<dbReference type="AlphaFoldDB" id="A0AB34KEA1"/>
<keyword evidence="3" id="KW-1185">Reference proteome</keyword>
<protein>
    <recommendedName>
        <fullName evidence="1">Reverse transcriptase domain-containing protein</fullName>
    </recommendedName>
</protein>
<gene>
    <name evidence="2" type="ORF">WHR41_09430</name>
</gene>
<dbReference type="SUPFAM" id="SSF56672">
    <property type="entry name" value="DNA/RNA polymerases"/>
    <property type="match status" value="1"/>
</dbReference>
<dbReference type="InterPro" id="IPR043502">
    <property type="entry name" value="DNA/RNA_pol_sf"/>
</dbReference>
<dbReference type="EMBL" id="JAAQHG020000131">
    <property type="protein sequence ID" value="KAL1581840.1"/>
    <property type="molecule type" value="Genomic_DNA"/>
</dbReference>
<reference evidence="2 3" key="1">
    <citation type="journal article" date="2020" name="Microbiol. Resour. Announc.">
        <title>Draft Genome Sequence of a Cladosporium Species Isolated from the Mesophotic Ascidian Didemnum maculosum.</title>
        <authorList>
            <person name="Gioti A."/>
            <person name="Siaperas R."/>
            <person name="Nikolaivits E."/>
            <person name="Le Goff G."/>
            <person name="Ouazzani J."/>
            <person name="Kotoulas G."/>
            <person name="Topakas E."/>
        </authorList>
    </citation>
    <scope>NUCLEOTIDE SEQUENCE [LARGE SCALE GENOMIC DNA]</scope>
    <source>
        <strain evidence="2 3">TM138-S3</strain>
    </source>
</reference>
<evidence type="ECO:0000259" key="1">
    <source>
        <dbReference type="PROSITE" id="PS50878"/>
    </source>
</evidence>
<evidence type="ECO:0000313" key="2">
    <source>
        <dbReference type="EMBL" id="KAL1581840.1"/>
    </source>
</evidence>
<feature type="domain" description="Reverse transcriptase" evidence="1">
    <location>
        <begin position="69"/>
        <end position="348"/>
    </location>
</feature>
<sequence>MAQAFPSQASDEEDIQIPDTMISAGVGQIQEALFSQSATKAPGADGIGFKALRLLWQWAEERIVALVQGCILTGYHPCVWKTAKGILLRKQGKPTYTAAKAYRVISLLSCLGKVVEKVVATWIASFCEKNEIFHTGQFGCRRRRGTSDAVAQLVAKVEGAWSKKRIALALLLDVKGAFDRVNKRQLLKRMIEVDGAGNIVRWVDSFLTDRQAMLVIDGRTGENRRIQAGLPQGSPVSPVLFVLSIGAMFGWLEDRHPSLQPMSFVDDIGLVIDCEYLNQGTRHLERIARDAIQWGTENKVEFEVSKTEAILFSRSRKVLQAAKDASVRIGELSFTIKQGATKWLGFWLDSKLSFKVHFENRMASAKGALQRVASLSRSNGGLSVNLMRRVIIAAVTSVAMYGSEIWWRGQMDRLEGLQLLLNSQARAITGLLKSTPLAFLREAACLPSARDLLDYRQTRYAVRALNADGDHPTHQLLPANFRLGELHRHDGATGQPSSIGWTKLEKTHRSFGGRLAQQIVKNVNYDTEYGFELPCKIASSIPVPLIRNHRYSEAPERLLPGHPRQLTIFVSATKDVSCGVGAAWRERHEWKTRTSSLGKYTTPADAALFAINMAVKDLPRLLNRADHCFANCDTVTAGNGRH</sequence>
<dbReference type="PROSITE" id="PS50878">
    <property type="entry name" value="RT_POL"/>
    <property type="match status" value="1"/>
</dbReference>
<dbReference type="GeneID" id="96010871"/>
<dbReference type="PANTHER" id="PTHR33481">
    <property type="entry name" value="REVERSE TRANSCRIPTASE"/>
    <property type="match status" value="1"/>
</dbReference>